<name>A0A935C7X0_9BACT</name>
<reference evidence="2" key="1">
    <citation type="submission" date="2021-01" db="EMBL/GenBank/DDBJ databases">
        <title>Marivirga aurantiaca sp. nov., isolated from intertidal surface sediments.</title>
        <authorList>
            <person name="Zhang M."/>
        </authorList>
    </citation>
    <scope>NUCLEOTIDE SEQUENCE</scope>
    <source>
        <strain evidence="2">S37H4</strain>
    </source>
</reference>
<keyword evidence="1" id="KW-1133">Transmembrane helix</keyword>
<keyword evidence="1" id="KW-0812">Transmembrane</keyword>
<gene>
    <name evidence="2" type="ORF">JKA74_09485</name>
</gene>
<feature type="transmembrane region" description="Helical" evidence="1">
    <location>
        <begin position="69"/>
        <end position="90"/>
    </location>
</feature>
<comment type="caution">
    <text evidence="2">The sequence shown here is derived from an EMBL/GenBank/DDBJ whole genome shotgun (WGS) entry which is preliminary data.</text>
</comment>
<feature type="transmembrane region" description="Helical" evidence="1">
    <location>
        <begin position="34"/>
        <end position="57"/>
    </location>
</feature>
<dbReference type="EMBL" id="JAEQBW010000003">
    <property type="protein sequence ID" value="MBK6265271.1"/>
    <property type="molecule type" value="Genomic_DNA"/>
</dbReference>
<dbReference type="AlphaFoldDB" id="A0A935C7X0"/>
<dbReference type="Proteomes" id="UP000611723">
    <property type="component" value="Unassembled WGS sequence"/>
</dbReference>
<accession>A0A935C7X0</accession>
<sequence>MTTQNKRLMGIVLAVVLILSIPLIAMQFTDEVDWKLFDFVIMGFLLFGTGLLCELVIRKVKHTDYRLGIIAVILIALFLIWAELAVGIFGTPFAES</sequence>
<keyword evidence="3" id="KW-1185">Reference proteome</keyword>
<evidence type="ECO:0000256" key="1">
    <source>
        <dbReference type="SAM" id="Phobius"/>
    </source>
</evidence>
<feature type="transmembrane region" description="Helical" evidence="1">
    <location>
        <begin position="7"/>
        <end position="28"/>
    </location>
</feature>
<proteinExistence type="predicted"/>
<evidence type="ECO:0000313" key="2">
    <source>
        <dbReference type="EMBL" id="MBK6265271.1"/>
    </source>
</evidence>
<evidence type="ECO:0000313" key="3">
    <source>
        <dbReference type="Proteomes" id="UP000611723"/>
    </source>
</evidence>
<protein>
    <submittedName>
        <fullName evidence="2">Uncharacterized protein</fullName>
    </submittedName>
</protein>
<organism evidence="2 3">
    <name type="scientific">Marivirga aurantiaca</name>
    <dbReference type="NCBI Taxonomy" id="2802615"/>
    <lineage>
        <taxon>Bacteria</taxon>
        <taxon>Pseudomonadati</taxon>
        <taxon>Bacteroidota</taxon>
        <taxon>Cytophagia</taxon>
        <taxon>Cytophagales</taxon>
        <taxon>Marivirgaceae</taxon>
        <taxon>Marivirga</taxon>
    </lineage>
</organism>
<dbReference type="RefSeq" id="WP_201430942.1">
    <property type="nucleotide sequence ID" value="NZ_JAEQBW010000003.1"/>
</dbReference>
<keyword evidence="1" id="KW-0472">Membrane</keyword>